<dbReference type="RefSeq" id="WP_034978584.1">
    <property type="nucleotide sequence ID" value="NZ_FOFI01000005.1"/>
</dbReference>
<comment type="caution">
    <text evidence="2">The sequence shown here is derived from an EMBL/GenBank/DDBJ whole genome shotgun (WGS) entry which is preliminary data.</text>
</comment>
<sequence length="89" mass="9278">MKKFIMPVAIVMIGATSALAGNLGKGSDKAIVNGFAFHNAEPVVKCIDSNVSCSTTGSVTCMANLGSGPEQLYEKIDDTSCPNPLFVRP</sequence>
<gene>
    <name evidence="2" type="ORF">IO89_16545</name>
</gene>
<dbReference type="EMBL" id="JPLY01000005">
    <property type="protein sequence ID" value="KFC19116.1"/>
    <property type="molecule type" value="Genomic_DNA"/>
</dbReference>
<dbReference type="Pfam" id="PF20130">
    <property type="entry name" value="DUF6520"/>
    <property type="match status" value="1"/>
</dbReference>
<dbReference type="InterPro" id="IPR045391">
    <property type="entry name" value="DUF6520"/>
</dbReference>
<keyword evidence="3" id="KW-1185">Reference proteome</keyword>
<reference evidence="2 3" key="1">
    <citation type="submission" date="2014-07" db="EMBL/GenBank/DDBJ databases">
        <title>Epilithonimonas lactis LMG 22401 Genome.</title>
        <authorList>
            <person name="Pipes S.E."/>
            <person name="Stropko S.J."/>
        </authorList>
    </citation>
    <scope>NUCLEOTIDE SEQUENCE [LARGE SCALE GENOMIC DNA]</scope>
    <source>
        <strain evidence="2 3">LMG 24401</strain>
    </source>
</reference>
<evidence type="ECO:0000256" key="1">
    <source>
        <dbReference type="SAM" id="SignalP"/>
    </source>
</evidence>
<dbReference type="STRING" id="421072.SAMN04488097_3385"/>
<evidence type="ECO:0000313" key="3">
    <source>
        <dbReference type="Proteomes" id="UP000028623"/>
    </source>
</evidence>
<keyword evidence="1" id="KW-0732">Signal</keyword>
<feature type="signal peptide" evidence="1">
    <location>
        <begin position="1"/>
        <end position="20"/>
    </location>
</feature>
<name>A0A085B9H1_9FLAO</name>
<feature type="chain" id="PRO_5001786728" evidence="1">
    <location>
        <begin position="21"/>
        <end position="89"/>
    </location>
</feature>
<protein>
    <submittedName>
        <fullName evidence="2">Uncharacterized protein</fullName>
    </submittedName>
</protein>
<dbReference type="eggNOG" id="ENOG5033GF9">
    <property type="taxonomic scope" value="Bacteria"/>
</dbReference>
<dbReference type="Proteomes" id="UP000028623">
    <property type="component" value="Unassembled WGS sequence"/>
</dbReference>
<organism evidence="2 3">
    <name type="scientific">Epilithonimonas lactis</name>
    <dbReference type="NCBI Taxonomy" id="421072"/>
    <lineage>
        <taxon>Bacteria</taxon>
        <taxon>Pseudomonadati</taxon>
        <taxon>Bacteroidota</taxon>
        <taxon>Flavobacteriia</taxon>
        <taxon>Flavobacteriales</taxon>
        <taxon>Weeksellaceae</taxon>
        <taxon>Chryseobacterium group</taxon>
        <taxon>Epilithonimonas</taxon>
    </lineage>
</organism>
<proteinExistence type="predicted"/>
<accession>A0A085B9H1</accession>
<dbReference type="AlphaFoldDB" id="A0A085B9H1"/>
<evidence type="ECO:0000313" key="2">
    <source>
        <dbReference type="EMBL" id="KFC19116.1"/>
    </source>
</evidence>